<dbReference type="NCBIfam" id="TIGR03560">
    <property type="entry name" value="F420_Rv1855c"/>
    <property type="match status" value="1"/>
</dbReference>
<accession>H8GC81</accession>
<keyword evidence="2" id="KW-0288">FMN</keyword>
<dbReference type="SUPFAM" id="SSF51679">
    <property type="entry name" value="Bacterial luciferase-like"/>
    <property type="match status" value="1"/>
</dbReference>
<dbReference type="RefSeq" id="WP_005438887.1">
    <property type="nucleotide sequence ID" value="NZ_CM001466.1"/>
</dbReference>
<dbReference type="GO" id="GO:0046306">
    <property type="term" value="P:alkanesulfonate catabolic process"/>
    <property type="evidence" value="ECO:0007669"/>
    <property type="project" value="TreeGrafter"/>
</dbReference>
<dbReference type="InterPro" id="IPR019952">
    <property type="entry name" value="F420_OxRdatse_Rv1855c_pred"/>
</dbReference>
<organism evidence="6 7">
    <name type="scientific">Saccharomonospora azurea NA-128</name>
    <dbReference type="NCBI Taxonomy" id="882081"/>
    <lineage>
        <taxon>Bacteria</taxon>
        <taxon>Bacillati</taxon>
        <taxon>Actinomycetota</taxon>
        <taxon>Actinomycetes</taxon>
        <taxon>Pseudonocardiales</taxon>
        <taxon>Pseudonocardiaceae</taxon>
        <taxon>Saccharomonospora</taxon>
    </lineage>
</organism>
<sequence length="316" mass="34782">MEVMAFVEPQVGAHFDDVLRVARSAEDAGFDGFFLADHFLKNEEFLKPNPGGLPGPTDVWLTLAALAQATSTLTLGPLMTSATFRMPALLAIAAAQVDQMSRGRLRMGIGAGWYEEEHHAYGVPFPPPRERFDRLEEQLEVITGLWETPVGKTFTHVGAHYTLTESPALPKPHQQPHPPIIIGGIGPRRTPRIAARFADEYNLPYLDVDTACARFENIRSLCTELGRDPDEVVPSATHAACVGRDDEELDRRAAAFSAGIDALRIGAMAGTPTEVVDKIGLWKERTGIQRLYLQLQDLRDLDQLDLIGAEVLPQVR</sequence>
<evidence type="ECO:0000313" key="7">
    <source>
        <dbReference type="Proteomes" id="UP000004705"/>
    </source>
</evidence>
<name>H8GC81_9PSEU</name>
<evidence type="ECO:0000256" key="4">
    <source>
        <dbReference type="ARBA" id="ARBA00023033"/>
    </source>
</evidence>
<dbReference type="InterPro" id="IPR036661">
    <property type="entry name" value="Luciferase-like_sf"/>
</dbReference>
<dbReference type="HOGENOM" id="CLU_027853_6_2_11"/>
<keyword evidence="1" id="KW-0285">Flavoprotein</keyword>
<evidence type="ECO:0000313" key="6">
    <source>
        <dbReference type="EMBL" id="EHY87758.1"/>
    </source>
</evidence>
<evidence type="ECO:0000256" key="2">
    <source>
        <dbReference type="ARBA" id="ARBA00022643"/>
    </source>
</evidence>
<feature type="domain" description="Luciferase-like" evidence="5">
    <location>
        <begin position="10"/>
        <end position="260"/>
    </location>
</feature>
<dbReference type="OrthoDB" id="143323at2"/>
<keyword evidence="4" id="KW-0503">Monooxygenase</keyword>
<gene>
    <name evidence="6" type="ORF">SacazDRAFT_00810</name>
</gene>
<evidence type="ECO:0000256" key="3">
    <source>
        <dbReference type="ARBA" id="ARBA00023002"/>
    </source>
</evidence>
<reference evidence="6 7" key="1">
    <citation type="journal article" date="2012" name="Stand. Genomic Sci.">
        <title>Genome sequence of the soil bacterium Saccharomonospora azurea type strain (NA-128(T)).</title>
        <authorList>
            <person name="Klenk H.P."/>
            <person name="Held B."/>
            <person name="Lucas S."/>
            <person name="Lapidus A."/>
            <person name="Copeland A."/>
            <person name="Hammon N."/>
            <person name="Pitluck S."/>
            <person name="Goodwin L.A."/>
            <person name="Han C."/>
            <person name="Tapia R."/>
            <person name="Brambilla E.M."/>
            <person name="Potter G."/>
            <person name="Land M."/>
            <person name="Ivanova N."/>
            <person name="Rohde M."/>
            <person name="Goker M."/>
            <person name="Detter J.C."/>
            <person name="Kyrpides N.C."/>
            <person name="Woyke T."/>
        </authorList>
    </citation>
    <scope>NUCLEOTIDE SEQUENCE [LARGE SCALE GENOMIC DNA]</scope>
    <source>
        <strain evidence="6 7">NA-128</strain>
    </source>
</reference>
<dbReference type="PANTHER" id="PTHR42847">
    <property type="entry name" value="ALKANESULFONATE MONOOXYGENASE"/>
    <property type="match status" value="1"/>
</dbReference>
<dbReference type="PANTHER" id="PTHR42847:SF4">
    <property type="entry name" value="ALKANESULFONATE MONOOXYGENASE-RELATED"/>
    <property type="match status" value="1"/>
</dbReference>
<evidence type="ECO:0000259" key="5">
    <source>
        <dbReference type="Pfam" id="PF00296"/>
    </source>
</evidence>
<keyword evidence="3" id="KW-0560">Oxidoreductase</keyword>
<keyword evidence="7" id="KW-1185">Reference proteome</keyword>
<proteinExistence type="predicted"/>
<dbReference type="Gene3D" id="3.20.20.30">
    <property type="entry name" value="Luciferase-like domain"/>
    <property type="match status" value="1"/>
</dbReference>
<protein>
    <submittedName>
        <fullName evidence="6">F420-dependent oxidoreductase, Rv1855c family</fullName>
    </submittedName>
</protein>
<dbReference type="InterPro" id="IPR050172">
    <property type="entry name" value="SsuD_RutA_monooxygenase"/>
</dbReference>
<dbReference type="AlphaFoldDB" id="H8GC81"/>
<dbReference type="Proteomes" id="UP000004705">
    <property type="component" value="Chromosome"/>
</dbReference>
<dbReference type="EMBL" id="CM001466">
    <property type="protein sequence ID" value="EHY87758.1"/>
    <property type="molecule type" value="Genomic_DNA"/>
</dbReference>
<dbReference type="Pfam" id="PF00296">
    <property type="entry name" value="Bac_luciferase"/>
    <property type="match status" value="1"/>
</dbReference>
<dbReference type="GO" id="GO:0008726">
    <property type="term" value="F:alkanesulfonate monooxygenase activity"/>
    <property type="evidence" value="ECO:0007669"/>
    <property type="project" value="TreeGrafter"/>
</dbReference>
<dbReference type="InterPro" id="IPR011251">
    <property type="entry name" value="Luciferase-like_dom"/>
</dbReference>
<evidence type="ECO:0000256" key="1">
    <source>
        <dbReference type="ARBA" id="ARBA00022630"/>
    </source>
</evidence>